<dbReference type="Proteomes" id="UP000041254">
    <property type="component" value="Unassembled WGS sequence"/>
</dbReference>
<dbReference type="PANTHER" id="PTHR14614">
    <property type="entry name" value="HEPATOCELLULAR CARCINOMA-ASSOCIATED ANTIGEN"/>
    <property type="match status" value="1"/>
</dbReference>
<accession>A0A0G4GDH1</accession>
<evidence type="ECO:0008006" key="3">
    <source>
        <dbReference type="Google" id="ProtNLM"/>
    </source>
</evidence>
<dbReference type="EMBL" id="CDMY01000635">
    <property type="protein sequence ID" value="CEM27427.1"/>
    <property type="molecule type" value="Genomic_DNA"/>
</dbReference>
<organism evidence="1 2">
    <name type="scientific">Vitrella brassicaformis (strain CCMP3155)</name>
    <dbReference type="NCBI Taxonomy" id="1169540"/>
    <lineage>
        <taxon>Eukaryota</taxon>
        <taxon>Sar</taxon>
        <taxon>Alveolata</taxon>
        <taxon>Colpodellida</taxon>
        <taxon>Vitrellaceae</taxon>
        <taxon>Vitrella</taxon>
    </lineage>
</organism>
<dbReference type="SUPFAM" id="SSF53335">
    <property type="entry name" value="S-adenosyl-L-methionine-dependent methyltransferases"/>
    <property type="match status" value="1"/>
</dbReference>
<proteinExistence type="predicted"/>
<evidence type="ECO:0000313" key="2">
    <source>
        <dbReference type="Proteomes" id="UP000041254"/>
    </source>
</evidence>
<dbReference type="InterPro" id="IPR029063">
    <property type="entry name" value="SAM-dependent_MTases_sf"/>
</dbReference>
<reference evidence="1 2" key="1">
    <citation type="submission" date="2014-11" db="EMBL/GenBank/DDBJ databases">
        <authorList>
            <person name="Zhu J."/>
            <person name="Qi W."/>
            <person name="Song R."/>
        </authorList>
    </citation>
    <scope>NUCLEOTIDE SEQUENCE [LARGE SCALE GENOMIC DNA]</scope>
</reference>
<gene>
    <name evidence="1" type="ORF">Vbra_17460</name>
</gene>
<dbReference type="AlphaFoldDB" id="A0A0G4GDH1"/>
<dbReference type="OMA" id="PIRTYRI"/>
<keyword evidence="2" id="KW-1185">Reference proteome</keyword>
<dbReference type="STRING" id="1169540.A0A0G4GDH1"/>
<sequence>MAPVDQVLQMCRGISFADDCEIQDWFCSEVVNGAIATRRPPSVAYTSRLMKLLVQDIELQQREPSDALLETTCTRMEQYSAASKEKPPCFVTYILPEGEPVSCRIYQEKNEVGLRLWEAAFYLAEYFWTFADLLDGRRCVELGSGVGLAAIMILRKCRLGTFVLTDYLPSILANLRFNLEENGIALSGSASEEPASVSVELLDLEKNPGVKLGELLARGIDTVVASDVLYDPDLVKGVVHALSVLLPPPKATASHVPVAYIAATRRNDQTMDIFRSLCADAGLTVEVDKREVRHLFEYDRRTVEMLRITCCVGMGAGETGCVDERSHAVCVG</sequence>
<dbReference type="OrthoDB" id="194386at2759"/>
<protein>
    <recommendedName>
        <fullName evidence="3">FAM86 N-terminal domain-containing protein</fullName>
    </recommendedName>
</protein>
<dbReference type="VEuPathDB" id="CryptoDB:Vbra_17460"/>
<evidence type="ECO:0000313" key="1">
    <source>
        <dbReference type="EMBL" id="CEM27427.1"/>
    </source>
</evidence>
<dbReference type="Gene3D" id="3.40.50.150">
    <property type="entry name" value="Vaccinia Virus protein VP39"/>
    <property type="match status" value="1"/>
</dbReference>
<dbReference type="PANTHER" id="PTHR14614:SF130">
    <property type="entry name" value="PROTEIN-LYSINE N-METHYLTRANSFERASE EEF2KMT"/>
    <property type="match status" value="1"/>
</dbReference>
<dbReference type="InterPro" id="IPR019410">
    <property type="entry name" value="Methyltransf_16"/>
</dbReference>
<dbReference type="InParanoid" id="A0A0G4GDH1"/>
<name>A0A0G4GDH1_VITBC</name>
<dbReference type="Pfam" id="PF10294">
    <property type="entry name" value="Methyltransf_16"/>
    <property type="match status" value="1"/>
</dbReference>